<proteinExistence type="predicted"/>
<evidence type="ECO:0000259" key="3">
    <source>
        <dbReference type="Pfam" id="PF02263"/>
    </source>
</evidence>
<evidence type="ECO:0000256" key="2">
    <source>
        <dbReference type="SAM" id="Coils"/>
    </source>
</evidence>
<sequence length="592" mass="68516">MSANPFSETIPFRQGNPAHLLNCMSLDDGDAILLDEQALRILKEIEEPIAVITVGKSYFANTLLGRHDGFELGSSVNGCTKGIDIWNTPFYHDGKRVVIIDCEGINDPNQEVPWANKLFVLSLAISSTLIYNINGIIGRDDIEKLFLMTKIASLIQPPNEYNFLPNLVVLLRDFQLDSPPDFVEYFLDRLSKVNEDAAKEITAFFKKFQVYAIPETMRNMSTIKTEQLDPIFVTKVEEAVTNIFEELPPKYLNASPMTGVNFAEFLEKCVAQINDPTNTMLSIPSAYKATINYAAHKAYETCLEIYDEMMNQMSIIGFPIHWDKFEDVHAVAFEFAHKHFIQQIVGSADQIQSFQKTFYDKIIDSKDKFYKENSIALREHHENWADKLWKENDTENFEDAIELFEQTYGTIAIRGQEAAQVLNDFKANQYEDAIKILNKYDAVRDDRASEILERQHTERKYYEILQEEGEILTEITNASIENETIQVQFEEKVKTIEDCLRNQEEQNIQIINEQRWQNNQIINRLVDENNRMIKLVDDYNRMLNQIREDHQKKIDNLQNQLNKKMQKKTEVMDVVKDVAIVIAPLIVKCMLK</sequence>
<dbReference type="EMBL" id="CAJVQA010002855">
    <property type="protein sequence ID" value="CAG8559279.1"/>
    <property type="molecule type" value="Genomic_DNA"/>
</dbReference>
<gene>
    <name evidence="4" type="ORF">CPELLU_LOCUS5123</name>
</gene>
<accession>A0A9N9FVJ5</accession>
<dbReference type="Pfam" id="PF02263">
    <property type="entry name" value="GBP"/>
    <property type="match status" value="1"/>
</dbReference>
<reference evidence="4" key="1">
    <citation type="submission" date="2021-06" db="EMBL/GenBank/DDBJ databases">
        <authorList>
            <person name="Kallberg Y."/>
            <person name="Tangrot J."/>
            <person name="Rosling A."/>
        </authorList>
    </citation>
    <scope>NUCLEOTIDE SEQUENCE</scope>
    <source>
        <strain evidence="4">FL966</strain>
    </source>
</reference>
<evidence type="ECO:0000313" key="5">
    <source>
        <dbReference type="Proteomes" id="UP000789759"/>
    </source>
</evidence>
<keyword evidence="5" id="KW-1185">Reference proteome</keyword>
<dbReference type="OrthoDB" id="2135133at2759"/>
<feature type="coiled-coil region" evidence="2">
    <location>
        <begin position="540"/>
        <end position="574"/>
    </location>
</feature>
<dbReference type="InterPro" id="IPR027417">
    <property type="entry name" value="P-loop_NTPase"/>
</dbReference>
<protein>
    <submittedName>
        <fullName evidence="4">24414_t:CDS:1</fullName>
    </submittedName>
</protein>
<dbReference type="SUPFAM" id="SSF48340">
    <property type="entry name" value="Interferon-induced guanylate-binding protein 1 (GBP1), C-terminal domain"/>
    <property type="match status" value="1"/>
</dbReference>
<dbReference type="SUPFAM" id="SSF52540">
    <property type="entry name" value="P-loop containing nucleoside triphosphate hydrolases"/>
    <property type="match status" value="1"/>
</dbReference>
<feature type="domain" description="Guanylate-binding protein N-terminal" evidence="3">
    <location>
        <begin position="32"/>
        <end position="246"/>
    </location>
</feature>
<dbReference type="GO" id="GO:0003924">
    <property type="term" value="F:GTPase activity"/>
    <property type="evidence" value="ECO:0007669"/>
    <property type="project" value="InterPro"/>
</dbReference>
<evidence type="ECO:0000256" key="1">
    <source>
        <dbReference type="ARBA" id="ARBA00022801"/>
    </source>
</evidence>
<dbReference type="Gene3D" id="1.20.1000.10">
    <property type="entry name" value="Guanylate-binding protein, C-terminal domain"/>
    <property type="match status" value="1"/>
</dbReference>
<dbReference type="GO" id="GO:0005525">
    <property type="term" value="F:GTP binding"/>
    <property type="evidence" value="ECO:0007669"/>
    <property type="project" value="InterPro"/>
</dbReference>
<name>A0A9N9FVJ5_9GLOM</name>
<keyword evidence="1" id="KW-0378">Hydrolase</keyword>
<dbReference type="AlphaFoldDB" id="A0A9N9FVJ5"/>
<organism evidence="4 5">
    <name type="scientific">Cetraspora pellucida</name>
    <dbReference type="NCBI Taxonomy" id="1433469"/>
    <lineage>
        <taxon>Eukaryota</taxon>
        <taxon>Fungi</taxon>
        <taxon>Fungi incertae sedis</taxon>
        <taxon>Mucoromycota</taxon>
        <taxon>Glomeromycotina</taxon>
        <taxon>Glomeromycetes</taxon>
        <taxon>Diversisporales</taxon>
        <taxon>Gigasporaceae</taxon>
        <taxon>Cetraspora</taxon>
    </lineage>
</organism>
<dbReference type="InterPro" id="IPR015894">
    <property type="entry name" value="Guanylate-bd_N"/>
</dbReference>
<keyword evidence="2" id="KW-0175">Coiled coil</keyword>
<dbReference type="PANTHER" id="PTHR10751">
    <property type="entry name" value="GUANYLATE BINDING PROTEIN"/>
    <property type="match status" value="1"/>
</dbReference>
<evidence type="ECO:0000313" key="4">
    <source>
        <dbReference type="EMBL" id="CAG8559279.1"/>
    </source>
</evidence>
<dbReference type="InterPro" id="IPR036543">
    <property type="entry name" value="Guanylate-bd_C_sf"/>
</dbReference>
<comment type="caution">
    <text evidence="4">The sequence shown here is derived from an EMBL/GenBank/DDBJ whole genome shotgun (WGS) entry which is preliminary data.</text>
</comment>
<dbReference type="Proteomes" id="UP000789759">
    <property type="component" value="Unassembled WGS sequence"/>
</dbReference>
<dbReference type="Gene3D" id="3.40.50.300">
    <property type="entry name" value="P-loop containing nucleotide triphosphate hydrolases"/>
    <property type="match status" value="1"/>
</dbReference>